<reference evidence="6" key="2">
    <citation type="submission" date="2019-10" db="EMBL/GenBank/DDBJ databases">
        <title>A de novo genome assembly of a pear dwarfing rootstock.</title>
        <authorList>
            <person name="Wang F."/>
            <person name="Wang J."/>
            <person name="Li S."/>
            <person name="Zhang Y."/>
            <person name="Fang M."/>
            <person name="Ma L."/>
            <person name="Zhao Y."/>
            <person name="Jiang S."/>
        </authorList>
    </citation>
    <scope>NUCLEOTIDE SEQUENCE [LARGE SCALE GENOMIC DNA]</scope>
</reference>
<dbReference type="Proteomes" id="UP000327157">
    <property type="component" value="Chromosome 6"/>
</dbReference>
<name>A0A5N5I0P7_9ROSA</name>
<accession>A0A5N5I0P7</accession>
<feature type="domain" description="C2" evidence="4">
    <location>
        <begin position="1"/>
        <end position="103"/>
    </location>
</feature>
<evidence type="ECO:0000313" key="6">
    <source>
        <dbReference type="Proteomes" id="UP000327157"/>
    </source>
</evidence>
<organism evidence="5 6">
    <name type="scientific">Pyrus ussuriensis x Pyrus communis</name>
    <dbReference type="NCBI Taxonomy" id="2448454"/>
    <lineage>
        <taxon>Eukaryota</taxon>
        <taxon>Viridiplantae</taxon>
        <taxon>Streptophyta</taxon>
        <taxon>Embryophyta</taxon>
        <taxon>Tracheophyta</taxon>
        <taxon>Spermatophyta</taxon>
        <taxon>Magnoliopsida</taxon>
        <taxon>eudicotyledons</taxon>
        <taxon>Gunneridae</taxon>
        <taxon>Pentapetalae</taxon>
        <taxon>rosids</taxon>
        <taxon>fabids</taxon>
        <taxon>Rosales</taxon>
        <taxon>Rosaceae</taxon>
        <taxon>Amygdaloideae</taxon>
        <taxon>Maleae</taxon>
        <taxon>Pyrus</taxon>
    </lineage>
</organism>
<dbReference type="Pfam" id="PF00168">
    <property type="entry name" value="C2"/>
    <property type="match status" value="1"/>
</dbReference>
<protein>
    <submittedName>
        <fullName evidence="5">Elicitor-responsive protein 3</fullName>
    </submittedName>
</protein>
<sequence>MAPRGTLEVQLVGAKDLKNMDVGMMDPYCVITYKDQQKKSGVARGQGSMPDWNETLLFTIAGAEDDLSIKIYDQDSGSLDDYVGELKIPLDAIVTDTGCEGRMPPTPYEVTRHDKVKGEITIGLYFNPEPGHESRGDCRDDEEEEEED</sequence>
<keyword evidence="2" id="KW-0106">Calcium</keyword>
<evidence type="ECO:0000313" key="5">
    <source>
        <dbReference type="EMBL" id="KAB2632673.1"/>
    </source>
</evidence>
<evidence type="ECO:0000256" key="2">
    <source>
        <dbReference type="ARBA" id="ARBA00022837"/>
    </source>
</evidence>
<keyword evidence="6" id="KW-1185">Reference proteome</keyword>
<reference evidence="5 6" key="3">
    <citation type="submission" date="2019-11" db="EMBL/GenBank/DDBJ databases">
        <title>A de novo genome assembly of a pear dwarfing rootstock.</title>
        <authorList>
            <person name="Wang F."/>
            <person name="Wang J."/>
            <person name="Li S."/>
            <person name="Zhang Y."/>
            <person name="Fang M."/>
            <person name="Ma L."/>
            <person name="Zhao Y."/>
            <person name="Jiang S."/>
        </authorList>
    </citation>
    <scope>NUCLEOTIDE SEQUENCE [LARGE SCALE GENOMIC DNA]</scope>
    <source>
        <strain evidence="5">S2</strain>
        <tissue evidence="5">Leaf</tissue>
    </source>
</reference>
<evidence type="ECO:0000256" key="3">
    <source>
        <dbReference type="SAM" id="MobiDB-lite"/>
    </source>
</evidence>
<dbReference type="PANTHER" id="PTHR46502:SF2">
    <property type="entry name" value="16 KDA PHLOEM PROTEIN 2"/>
    <property type="match status" value="1"/>
</dbReference>
<comment type="caution">
    <text evidence="5">The sequence shown here is derived from an EMBL/GenBank/DDBJ whole genome shotgun (WGS) entry which is preliminary data.</text>
</comment>
<dbReference type="SMART" id="SM00239">
    <property type="entry name" value="C2"/>
    <property type="match status" value="1"/>
</dbReference>
<dbReference type="EMBL" id="SMOL01000120">
    <property type="protein sequence ID" value="KAB2632673.1"/>
    <property type="molecule type" value="Genomic_DNA"/>
</dbReference>
<dbReference type="OrthoDB" id="270970at2759"/>
<proteinExistence type="predicted"/>
<feature type="region of interest" description="Disordered" evidence="3">
    <location>
        <begin position="124"/>
        <end position="148"/>
    </location>
</feature>
<evidence type="ECO:0000259" key="4">
    <source>
        <dbReference type="PROSITE" id="PS50004"/>
    </source>
</evidence>
<feature type="compositionally biased region" description="Acidic residues" evidence="3">
    <location>
        <begin position="139"/>
        <end position="148"/>
    </location>
</feature>
<dbReference type="SUPFAM" id="SSF49562">
    <property type="entry name" value="C2 domain (Calcium/lipid-binding domain, CaLB)"/>
    <property type="match status" value="1"/>
</dbReference>
<dbReference type="InterPro" id="IPR035892">
    <property type="entry name" value="C2_domain_sf"/>
</dbReference>
<reference evidence="5 6" key="1">
    <citation type="submission" date="2019-09" db="EMBL/GenBank/DDBJ databases">
        <authorList>
            <person name="Ou C."/>
        </authorList>
    </citation>
    <scope>NUCLEOTIDE SEQUENCE [LARGE SCALE GENOMIC DNA]</scope>
    <source>
        <strain evidence="5">S2</strain>
        <tissue evidence="5">Leaf</tissue>
    </source>
</reference>
<dbReference type="AlphaFoldDB" id="A0A5N5I0P7"/>
<keyword evidence="1" id="KW-0479">Metal-binding</keyword>
<dbReference type="InterPro" id="IPR000008">
    <property type="entry name" value="C2_dom"/>
</dbReference>
<dbReference type="GO" id="GO:0046872">
    <property type="term" value="F:metal ion binding"/>
    <property type="evidence" value="ECO:0007669"/>
    <property type="project" value="UniProtKB-KW"/>
</dbReference>
<evidence type="ECO:0000256" key="1">
    <source>
        <dbReference type="ARBA" id="ARBA00022723"/>
    </source>
</evidence>
<dbReference type="PANTHER" id="PTHR46502">
    <property type="entry name" value="C2 DOMAIN-CONTAINING"/>
    <property type="match status" value="1"/>
</dbReference>
<dbReference type="PROSITE" id="PS50004">
    <property type="entry name" value="C2"/>
    <property type="match status" value="1"/>
</dbReference>
<gene>
    <name evidence="5" type="ORF">D8674_028920</name>
</gene>
<dbReference type="Gene3D" id="2.60.40.150">
    <property type="entry name" value="C2 domain"/>
    <property type="match status" value="1"/>
</dbReference>